<sequence>MPSYSPTNFRKPTHLTQPAPDSPSLNPTTINYFGTWRLLRTSNTFWSDKARVRNIYTPTQDDAFTYHTKPASNNHEKRMQGKNTPVEGSPGEFMWKGNGLMRLFTARWEILGFGEMEGEGGSWMVTWQKETVFTKAAVNIAVRLGEGEGEGGLDEETLGGIEEFISGLGEEWKEMVGRMVDVEQ</sequence>
<dbReference type="Proteomes" id="UP000799440">
    <property type="component" value="Unassembled WGS sequence"/>
</dbReference>
<dbReference type="EMBL" id="MU006575">
    <property type="protein sequence ID" value="KAF2746812.1"/>
    <property type="molecule type" value="Genomic_DNA"/>
</dbReference>
<evidence type="ECO:0000313" key="2">
    <source>
        <dbReference type="EMBL" id="KAF2746812.1"/>
    </source>
</evidence>
<feature type="region of interest" description="Disordered" evidence="1">
    <location>
        <begin position="66"/>
        <end position="89"/>
    </location>
</feature>
<feature type="compositionally biased region" description="Polar residues" evidence="1">
    <location>
        <begin position="1"/>
        <end position="16"/>
    </location>
</feature>
<name>A0A6A6V826_9PLEO</name>
<proteinExistence type="predicted"/>
<evidence type="ECO:0000256" key="1">
    <source>
        <dbReference type="SAM" id="MobiDB-lite"/>
    </source>
</evidence>
<accession>A0A6A6V826</accession>
<evidence type="ECO:0000313" key="3">
    <source>
        <dbReference type="Proteomes" id="UP000799440"/>
    </source>
</evidence>
<organism evidence="2 3">
    <name type="scientific">Sporormia fimetaria CBS 119925</name>
    <dbReference type="NCBI Taxonomy" id="1340428"/>
    <lineage>
        <taxon>Eukaryota</taxon>
        <taxon>Fungi</taxon>
        <taxon>Dikarya</taxon>
        <taxon>Ascomycota</taxon>
        <taxon>Pezizomycotina</taxon>
        <taxon>Dothideomycetes</taxon>
        <taxon>Pleosporomycetidae</taxon>
        <taxon>Pleosporales</taxon>
        <taxon>Sporormiaceae</taxon>
        <taxon>Sporormia</taxon>
    </lineage>
</organism>
<gene>
    <name evidence="2" type="ORF">M011DRAFT_468103</name>
</gene>
<protein>
    <submittedName>
        <fullName evidence="2">Uncharacterized protein</fullName>
    </submittedName>
</protein>
<reference evidence="2" key="1">
    <citation type="journal article" date="2020" name="Stud. Mycol.">
        <title>101 Dothideomycetes genomes: a test case for predicting lifestyles and emergence of pathogens.</title>
        <authorList>
            <person name="Haridas S."/>
            <person name="Albert R."/>
            <person name="Binder M."/>
            <person name="Bloem J."/>
            <person name="Labutti K."/>
            <person name="Salamov A."/>
            <person name="Andreopoulos B."/>
            <person name="Baker S."/>
            <person name="Barry K."/>
            <person name="Bills G."/>
            <person name="Bluhm B."/>
            <person name="Cannon C."/>
            <person name="Castanera R."/>
            <person name="Culley D."/>
            <person name="Daum C."/>
            <person name="Ezra D."/>
            <person name="Gonzalez J."/>
            <person name="Henrissat B."/>
            <person name="Kuo A."/>
            <person name="Liang C."/>
            <person name="Lipzen A."/>
            <person name="Lutzoni F."/>
            <person name="Magnuson J."/>
            <person name="Mondo S."/>
            <person name="Nolan M."/>
            <person name="Ohm R."/>
            <person name="Pangilinan J."/>
            <person name="Park H.-J."/>
            <person name="Ramirez L."/>
            <person name="Alfaro M."/>
            <person name="Sun H."/>
            <person name="Tritt A."/>
            <person name="Yoshinaga Y."/>
            <person name="Zwiers L.-H."/>
            <person name="Turgeon B."/>
            <person name="Goodwin S."/>
            <person name="Spatafora J."/>
            <person name="Crous P."/>
            <person name="Grigoriev I."/>
        </authorList>
    </citation>
    <scope>NUCLEOTIDE SEQUENCE</scope>
    <source>
        <strain evidence="2">CBS 119925</strain>
    </source>
</reference>
<feature type="region of interest" description="Disordered" evidence="1">
    <location>
        <begin position="1"/>
        <end position="26"/>
    </location>
</feature>
<dbReference type="AlphaFoldDB" id="A0A6A6V826"/>
<keyword evidence="3" id="KW-1185">Reference proteome</keyword>
<dbReference type="OrthoDB" id="9975758at2759"/>